<protein>
    <submittedName>
        <fullName evidence="2">Uncharacterized protein</fullName>
    </submittedName>
</protein>
<evidence type="ECO:0000313" key="2">
    <source>
        <dbReference type="EMBL" id="GMS95540.1"/>
    </source>
</evidence>
<evidence type="ECO:0000313" key="3">
    <source>
        <dbReference type="Proteomes" id="UP001432027"/>
    </source>
</evidence>
<feature type="region of interest" description="Disordered" evidence="1">
    <location>
        <begin position="94"/>
        <end position="117"/>
    </location>
</feature>
<reference evidence="2" key="1">
    <citation type="submission" date="2023-10" db="EMBL/GenBank/DDBJ databases">
        <title>Genome assembly of Pristionchus species.</title>
        <authorList>
            <person name="Yoshida K."/>
            <person name="Sommer R.J."/>
        </authorList>
    </citation>
    <scope>NUCLEOTIDE SEQUENCE</scope>
    <source>
        <strain evidence="2">RS0144</strain>
    </source>
</reference>
<dbReference type="Proteomes" id="UP001432027">
    <property type="component" value="Unassembled WGS sequence"/>
</dbReference>
<gene>
    <name evidence="2" type="ORF">PENTCL1PPCAC_17715</name>
</gene>
<dbReference type="AlphaFoldDB" id="A0AAV5TM82"/>
<accession>A0AAV5TM82</accession>
<feature type="non-terminal residue" evidence="2">
    <location>
        <position position="1"/>
    </location>
</feature>
<evidence type="ECO:0000256" key="1">
    <source>
        <dbReference type="SAM" id="MobiDB-lite"/>
    </source>
</evidence>
<keyword evidence="3" id="KW-1185">Reference proteome</keyword>
<name>A0AAV5TM82_9BILA</name>
<proteinExistence type="predicted"/>
<dbReference type="EMBL" id="BTSX01000004">
    <property type="protein sequence ID" value="GMS95540.1"/>
    <property type="molecule type" value="Genomic_DNA"/>
</dbReference>
<sequence length="117" mass="13291">EGRGSLSDIASCTLSRDNSIHVLENFTDEVKFAQLEQIDCSTVELSACLFTLTNVSDILDFIHFASLAFRVLSEEVGSISDIVRSRKIDTRTCQREYNEDEESERRSRGRHLKMEGD</sequence>
<comment type="caution">
    <text evidence="2">The sequence shown here is derived from an EMBL/GenBank/DDBJ whole genome shotgun (WGS) entry which is preliminary data.</text>
</comment>
<organism evidence="2 3">
    <name type="scientific">Pristionchus entomophagus</name>
    <dbReference type="NCBI Taxonomy" id="358040"/>
    <lineage>
        <taxon>Eukaryota</taxon>
        <taxon>Metazoa</taxon>
        <taxon>Ecdysozoa</taxon>
        <taxon>Nematoda</taxon>
        <taxon>Chromadorea</taxon>
        <taxon>Rhabditida</taxon>
        <taxon>Rhabditina</taxon>
        <taxon>Diplogasteromorpha</taxon>
        <taxon>Diplogasteroidea</taxon>
        <taxon>Neodiplogasteridae</taxon>
        <taxon>Pristionchus</taxon>
    </lineage>
</organism>